<dbReference type="Proteomes" id="UP000322873">
    <property type="component" value="Unassembled WGS sequence"/>
</dbReference>
<dbReference type="VEuPathDB" id="FungiDB:MFRU_061g00280"/>
<evidence type="ECO:0000313" key="3">
    <source>
        <dbReference type="EMBL" id="KAA8564302.1"/>
    </source>
</evidence>
<feature type="compositionally biased region" description="Polar residues" evidence="1">
    <location>
        <begin position="110"/>
        <end position="127"/>
    </location>
</feature>
<organism evidence="3 4">
    <name type="scientific">Monilinia fructicola</name>
    <name type="common">Brown rot fungus</name>
    <name type="synonym">Ciboria fructicola</name>
    <dbReference type="NCBI Taxonomy" id="38448"/>
    <lineage>
        <taxon>Eukaryota</taxon>
        <taxon>Fungi</taxon>
        <taxon>Dikarya</taxon>
        <taxon>Ascomycota</taxon>
        <taxon>Pezizomycotina</taxon>
        <taxon>Leotiomycetes</taxon>
        <taxon>Helotiales</taxon>
        <taxon>Sclerotiniaceae</taxon>
        <taxon>Monilinia</taxon>
    </lineage>
</organism>
<gene>
    <name evidence="3" type="ORF">EYC84_011246</name>
</gene>
<reference evidence="3 4" key="1">
    <citation type="submission" date="2019-06" db="EMBL/GenBank/DDBJ databases">
        <title>Genome Sequence of the Brown Rot Fungal Pathogen Monilinia fructicola.</title>
        <authorList>
            <person name="De Miccolis Angelini R.M."/>
            <person name="Landi L."/>
            <person name="Abate D."/>
            <person name="Pollastro S."/>
            <person name="Romanazzi G."/>
            <person name="Faretra F."/>
        </authorList>
    </citation>
    <scope>NUCLEOTIDE SEQUENCE [LARGE SCALE GENOMIC DNA]</scope>
    <source>
        <strain evidence="3 4">Mfrc123</strain>
    </source>
</reference>
<keyword evidence="2" id="KW-0812">Transmembrane</keyword>
<proteinExistence type="predicted"/>
<protein>
    <submittedName>
        <fullName evidence="3">Uncharacterized protein</fullName>
    </submittedName>
</protein>
<feature type="transmembrane region" description="Helical" evidence="2">
    <location>
        <begin position="61"/>
        <end position="82"/>
    </location>
</feature>
<feature type="region of interest" description="Disordered" evidence="1">
    <location>
        <begin position="98"/>
        <end position="127"/>
    </location>
</feature>
<feature type="region of interest" description="Disordered" evidence="1">
    <location>
        <begin position="288"/>
        <end position="314"/>
    </location>
</feature>
<dbReference type="EMBL" id="VICG01000015">
    <property type="protein sequence ID" value="KAA8564302.1"/>
    <property type="molecule type" value="Genomic_DNA"/>
</dbReference>
<feature type="region of interest" description="Disordered" evidence="1">
    <location>
        <begin position="334"/>
        <end position="361"/>
    </location>
</feature>
<comment type="caution">
    <text evidence="3">The sequence shown here is derived from an EMBL/GenBank/DDBJ whole genome shotgun (WGS) entry which is preliminary data.</text>
</comment>
<evidence type="ECO:0000256" key="2">
    <source>
        <dbReference type="SAM" id="Phobius"/>
    </source>
</evidence>
<feature type="compositionally biased region" description="Basic and acidic residues" evidence="1">
    <location>
        <begin position="344"/>
        <end position="361"/>
    </location>
</feature>
<sequence length="448" mass="49868">MFIPLPESAGSPTREILQDGGHQYMRTAAAIFAQNVHQTSNVFIHKRAEELTTGIKPRDGIILWHIAVIFGVSAFFGILIFYGCRFCCRRIREQERDSSSRRLLSRSRTFDPQSRRTCFSDGPTSGWPTGEMGAARAALGATIDPTPSSSPSSLMQQITHQERDARGRPTGEMGLARAALGATIEPENEGARSDARNVRTHLDDEFVITSPPSVATRPEHGRIQSIATNSDRPLRFQETYLTNENGTQVISRPIPEADSIYSLRPGGSMAYMRRRVDDELHEAVSSYPIFQDSLPKHPSAPEPSPSRATRPTSRFNVDEEVSRQVASFPIFQQNSASRQSMMRRMSEDEELRRRETTTRDEELRRQIAALPMFRNPVAYSPTRRPETAASGSMTPLPAYEHAPAYDGLGESRGVQGEGAHVLRNQGDVVRDEENDGFALANLPPAYVR</sequence>
<keyword evidence="2" id="KW-0472">Membrane</keyword>
<evidence type="ECO:0000256" key="1">
    <source>
        <dbReference type="SAM" id="MobiDB-lite"/>
    </source>
</evidence>
<keyword evidence="4" id="KW-1185">Reference proteome</keyword>
<evidence type="ECO:0000313" key="4">
    <source>
        <dbReference type="Proteomes" id="UP000322873"/>
    </source>
</evidence>
<dbReference type="AlphaFoldDB" id="A0A5M9J8Y0"/>
<feature type="region of interest" description="Disordered" evidence="1">
    <location>
        <begin position="377"/>
        <end position="397"/>
    </location>
</feature>
<name>A0A5M9J8Y0_MONFR</name>
<accession>A0A5M9J8Y0</accession>
<keyword evidence="2" id="KW-1133">Transmembrane helix</keyword>